<accession>A0AAN8PSJ9</accession>
<feature type="region of interest" description="Disordered" evidence="1">
    <location>
        <begin position="81"/>
        <end position="125"/>
    </location>
</feature>
<reference evidence="2 3" key="1">
    <citation type="submission" date="2023-10" db="EMBL/GenBank/DDBJ databases">
        <title>Genomes of two closely related lineages of the louse Polyplax serrata with different host specificities.</title>
        <authorList>
            <person name="Martinu J."/>
            <person name="Tarabai H."/>
            <person name="Stefka J."/>
            <person name="Hypsa V."/>
        </authorList>
    </citation>
    <scope>NUCLEOTIDE SEQUENCE [LARGE SCALE GENOMIC DNA]</scope>
    <source>
        <strain evidence="2">HR10_N</strain>
    </source>
</reference>
<evidence type="ECO:0000313" key="2">
    <source>
        <dbReference type="EMBL" id="KAK6632869.1"/>
    </source>
</evidence>
<name>A0AAN8PSJ9_POLSC</name>
<dbReference type="AlphaFoldDB" id="A0AAN8PSJ9"/>
<dbReference type="EMBL" id="JAWJWE010000006">
    <property type="protein sequence ID" value="KAK6632869.1"/>
    <property type="molecule type" value="Genomic_DNA"/>
</dbReference>
<evidence type="ECO:0000313" key="3">
    <source>
        <dbReference type="Proteomes" id="UP001372834"/>
    </source>
</evidence>
<feature type="region of interest" description="Disordered" evidence="1">
    <location>
        <begin position="33"/>
        <end position="67"/>
    </location>
</feature>
<evidence type="ECO:0000256" key="1">
    <source>
        <dbReference type="SAM" id="MobiDB-lite"/>
    </source>
</evidence>
<dbReference type="Proteomes" id="UP001372834">
    <property type="component" value="Unassembled WGS sequence"/>
</dbReference>
<comment type="caution">
    <text evidence="2">The sequence shown here is derived from an EMBL/GenBank/DDBJ whole genome shotgun (WGS) entry which is preliminary data.</text>
</comment>
<organism evidence="2 3">
    <name type="scientific">Polyplax serrata</name>
    <name type="common">Common mouse louse</name>
    <dbReference type="NCBI Taxonomy" id="468196"/>
    <lineage>
        <taxon>Eukaryota</taxon>
        <taxon>Metazoa</taxon>
        <taxon>Ecdysozoa</taxon>
        <taxon>Arthropoda</taxon>
        <taxon>Hexapoda</taxon>
        <taxon>Insecta</taxon>
        <taxon>Pterygota</taxon>
        <taxon>Neoptera</taxon>
        <taxon>Paraneoptera</taxon>
        <taxon>Psocodea</taxon>
        <taxon>Troctomorpha</taxon>
        <taxon>Phthiraptera</taxon>
        <taxon>Anoplura</taxon>
        <taxon>Polyplacidae</taxon>
        <taxon>Polyplax</taxon>
    </lineage>
</organism>
<protein>
    <submittedName>
        <fullName evidence="2">Uncharacterized protein</fullName>
    </submittedName>
</protein>
<proteinExistence type="predicted"/>
<gene>
    <name evidence="2" type="ORF">RUM43_012608</name>
</gene>
<sequence length="125" mass="14398">MTSGDKNRKWMMKEMTEEMNRKKELEEMRACWTAGKRQKRSTALEPEQNGAEGDEDTNPEDRDTIAHDDLMVLEAPAPLQDISHGLSCERRGQTKRNPSQHFRHAFQRPDGTLKSSKTVSDKIQK</sequence>